<dbReference type="EMBL" id="JABCKI010001555">
    <property type="protein sequence ID" value="KAG5649125.1"/>
    <property type="molecule type" value="Genomic_DNA"/>
</dbReference>
<evidence type="ECO:0000313" key="1">
    <source>
        <dbReference type="EMBL" id="KAG5649125.1"/>
    </source>
</evidence>
<organism evidence="1 2">
    <name type="scientific">Sphagnurus paluster</name>
    <dbReference type="NCBI Taxonomy" id="117069"/>
    <lineage>
        <taxon>Eukaryota</taxon>
        <taxon>Fungi</taxon>
        <taxon>Dikarya</taxon>
        <taxon>Basidiomycota</taxon>
        <taxon>Agaricomycotina</taxon>
        <taxon>Agaricomycetes</taxon>
        <taxon>Agaricomycetidae</taxon>
        <taxon>Agaricales</taxon>
        <taxon>Tricholomatineae</taxon>
        <taxon>Lyophyllaceae</taxon>
        <taxon>Sphagnurus</taxon>
    </lineage>
</organism>
<reference evidence="1" key="2">
    <citation type="submission" date="2021-10" db="EMBL/GenBank/DDBJ databases">
        <title>Phylogenomics reveals ancestral predisposition of the termite-cultivated fungus Termitomyces towards a domesticated lifestyle.</title>
        <authorList>
            <person name="Auxier B."/>
            <person name="Grum-Grzhimaylo A."/>
            <person name="Cardenas M.E."/>
            <person name="Lodge J.D."/>
            <person name="Laessoe T."/>
            <person name="Pedersen O."/>
            <person name="Smith M.E."/>
            <person name="Kuyper T.W."/>
            <person name="Franco-Molano E.A."/>
            <person name="Baroni T.J."/>
            <person name="Aanen D.K."/>
        </authorList>
    </citation>
    <scope>NUCLEOTIDE SEQUENCE</scope>
    <source>
        <strain evidence="1">D49</strain>
    </source>
</reference>
<dbReference type="AlphaFoldDB" id="A0A9P7KHV0"/>
<accession>A0A9P7KHV0</accession>
<comment type="caution">
    <text evidence="1">The sequence shown here is derived from an EMBL/GenBank/DDBJ whole genome shotgun (WGS) entry which is preliminary data.</text>
</comment>
<sequence>MSSFSSTLAAHDLKLLALLDKGTEDEAIKFYLEIKPFALSEEFSSTTMRALRKASVLGQPGRRAGGGHAYP</sequence>
<evidence type="ECO:0000313" key="2">
    <source>
        <dbReference type="Proteomes" id="UP000717328"/>
    </source>
</evidence>
<gene>
    <name evidence="1" type="ORF">H0H81_006118</name>
</gene>
<keyword evidence="2" id="KW-1185">Reference proteome</keyword>
<dbReference type="Proteomes" id="UP000717328">
    <property type="component" value="Unassembled WGS sequence"/>
</dbReference>
<protein>
    <submittedName>
        <fullName evidence="1">Uncharacterized protein</fullName>
    </submittedName>
</protein>
<name>A0A9P7KHV0_9AGAR</name>
<proteinExistence type="predicted"/>
<reference evidence="1" key="1">
    <citation type="submission" date="2021-02" db="EMBL/GenBank/DDBJ databases">
        <authorList>
            <person name="Nieuwenhuis M."/>
            <person name="Van De Peppel L.J.J."/>
        </authorList>
    </citation>
    <scope>NUCLEOTIDE SEQUENCE</scope>
    <source>
        <strain evidence="1">D49</strain>
    </source>
</reference>